<dbReference type="Proteomes" id="UP001431010">
    <property type="component" value="Chromosome"/>
</dbReference>
<evidence type="ECO:0000256" key="1">
    <source>
        <dbReference type="SAM" id="Phobius"/>
    </source>
</evidence>
<sequence length="76" mass="7948">MNRDGLRSFSTHVLIPFVMGTSLGVLFMSAIYLLDVGGLRSLLVGAGASLFDVGLIPIAFAFGSLAIGTKEFLIGD</sequence>
<keyword evidence="1" id="KW-1133">Transmembrane helix</keyword>
<organism evidence="2 3">
    <name type="scientific">Bradyrhizobium ontarionense</name>
    <dbReference type="NCBI Taxonomy" id="2898149"/>
    <lineage>
        <taxon>Bacteria</taxon>
        <taxon>Pseudomonadati</taxon>
        <taxon>Pseudomonadota</taxon>
        <taxon>Alphaproteobacteria</taxon>
        <taxon>Hyphomicrobiales</taxon>
        <taxon>Nitrobacteraceae</taxon>
        <taxon>Bradyrhizobium</taxon>
    </lineage>
</organism>
<name>A0ABY3R7H9_9BRAD</name>
<evidence type="ECO:0000313" key="3">
    <source>
        <dbReference type="Proteomes" id="UP001431010"/>
    </source>
</evidence>
<evidence type="ECO:0000313" key="2">
    <source>
        <dbReference type="EMBL" id="UFZ02737.1"/>
    </source>
</evidence>
<gene>
    <name evidence="2" type="ORF">LQG66_26165</name>
</gene>
<dbReference type="EMBL" id="CP088156">
    <property type="protein sequence ID" value="UFZ02737.1"/>
    <property type="molecule type" value="Genomic_DNA"/>
</dbReference>
<accession>A0ABY3R7H9</accession>
<feature type="transmembrane region" description="Helical" evidence="1">
    <location>
        <begin position="46"/>
        <end position="67"/>
    </location>
</feature>
<dbReference type="RefSeq" id="WP_231318523.1">
    <property type="nucleotide sequence ID" value="NZ_CP088156.1"/>
</dbReference>
<protein>
    <submittedName>
        <fullName evidence="2">Uncharacterized protein</fullName>
    </submittedName>
</protein>
<keyword evidence="3" id="KW-1185">Reference proteome</keyword>
<proteinExistence type="predicted"/>
<feature type="transmembrane region" description="Helical" evidence="1">
    <location>
        <begin position="12"/>
        <end position="34"/>
    </location>
</feature>
<keyword evidence="1" id="KW-0472">Membrane</keyword>
<keyword evidence="1" id="KW-0812">Transmembrane</keyword>
<reference evidence="2" key="1">
    <citation type="journal article" date="2024" name="Antonie Van Leeuwenhoek">
        <title>Bradyrhizobium ontarionense sp. nov., a novel bacterial symbiont isolated from Aeschynomene indica (Indian jointvetch), harbours photosynthesis, nitrogen fixation and nitrous oxide (N2O) reductase genes.</title>
        <authorList>
            <person name="Bromfield E.S.P."/>
            <person name="Cloutier S."/>
        </authorList>
    </citation>
    <scope>NUCLEOTIDE SEQUENCE</scope>
    <source>
        <strain evidence="2">A19</strain>
    </source>
</reference>